<evidence type="ECO:0000256" key="5">
    <source>
        <dbReference type="ARBA" id="ARBA00022984"/>
    </source>
</evidence>
<evidence type="ECO:0000256" key="8">
    <source>
        <dbReference type="ARBA" id="ARBA00060041"/>
    </source>
</evidence>
<feature type="transmembrane region" description="Helical" evidence="10">
    <location>
        <begin position="194"/>
        <end position="215"/>
    </location>
</feature>
<comment type="pathway">
    <text evidence="10">Cell wall biogenesis; peptidoglycan biosynthesis.</text>
</comment>
<evidence type="ECO:0000313" key="13">
    <source>
        <dbReference type="Proteomes" id="UP000004982"/>
    </source>
</evidence>
<dbReference type="PIRSF" id="PIRSF002869">
    <property type="entry name" value="MviN"/>
    <property type="match status" value="1"/>
</dbReference>
<dbReference type="Proteomes" id="UP000004982">
    <property type="component" value="Unassembled WGS sequence"/>
</dbReference>
<protein>
    <recommendedName>
        <fullName evidence="10">Probable lipid II flippase MurJ</fullName>
    </recommendedName>
</protein>
<dbReference type="GO" id="GO:0071555">
    <property type="term" value="P:cell wall organization"/>
    <property type="evidence" value="ECO:0007669"/>
    <property type="project" value="UniProtKB-UniRule"/>
</dbReference>
<evidence type="ECO:0000256" key="6">
    <source>
        <dbReference type="ARBA" id="ARBA00022989"/>
    </source>
</evidence>
<dbReference type="NCBIfam" id="TIGR01695">
    <property type="entry name" value="murJ_mviN"/>
    <property type="match status" value="1"/>
</dbReference>
<dbReference type="CDD" id="cd13123">
    <property type="entry name" value="MATE_MurJ_like"/>
    <property type="match status" value="1"/>
</dbReference>
<dbReference type="AlphaFoldDB" id="A0AA36ULR8"/>
<accession>A0AA36ULR8</accession>
<evidence type="ECO:0000256" key="11">
    <source>
        <dbReference type="PIRNR" id="PIRNR002869"/>
    </source>
</evidence>
<feature type="transmembrane region" description="Helical" evidence="10">
    <location>
        <begin position="346"/>
        <end position="372"/>
    </location>
</feature>
<keyword evidence="6 10" id="KW-1133">Transmembrane helix</keyword>
<evidence type="ECO:0000256" key="9">
    <source>
        <dbReference type="ARBA" id="ARBA00061532"/>
    </source>
</evidence>
<sequence>MFACRHTDLPRFVYSVVQYALSDDVWTFEGIKRMNLLGALAKVGSLTMVSRILGFLRDTVIARAFGAGMATDAFFVAFKLPNLLRRVFAEGAFAQAFVPILAEYKETRSKEATEAFIRHVAGMLSFVLVIVTALGILAAPWVIWASAPGFAKDADKFQLSIDLLRITFPYILLISLSSFVGSILNSYHKFSIPAFTPTFLNISFIVFSLYFIPYFDPPVTALAWAVFVGGILQLGFQLPWLAKLGFLKLPKLNFQDRAVNRVMKQMAPAILGVSVAQISLVINTIFASYLQSGSVSWMYYADRLMELPSGVLGAALGTILLPTLSKHAANQNTEQFSGLLDWGLRLCMLLTLPAAVGLAVLSFPLVATLFMYREFTLFDAQMTQHALIAYSFGLIGLIMIKVLAPGFYARQNIKTPVKIAIFTLVCTQLMNLAFIGPLKHVGLSLAIGLGACINAGLLFFLLCKHGIYQPGKGWRSFLSKMLLSLVVMGGGLWAAQTYLPFEWVHVGGLRKAGQLCILIAIGGGLYFVSLAALGFRPRDFKRVEAH</sequence>
<keyword evidence="10 11" id="KW-0813">Transport</keyword>
<keyword evidence="10" id="KW-0997">Cell inner membrane</keyword>
<keyword evidence="2 10" id="KW-1003">Cell membrane</keyword>
<dbReference type="InterPro" id="IPR051050">
    <property type="entry name" value="Lipid_II_flippase_MurJ/MviN"/>
</dbReference>
<dbReference type="EMBL" id="AFQE01000014">
    <property type="protein sequence ID" value="EGQ78418.1"/>
    <property type="molecule type" value="Genomic_DNA"/>
</dbReference>
<feature type="transmembrane region" description="Helical" evidence="10">
    <location>
        <begin position="512"/>
        <end position="535"/>
    </location>
</feature>
<feature type="transmembrane region" description="Helical" evidence="10">
    <location>
        <begin position="221"/>
        <end position="246"/>
    </location>
</feature>
<evidence type="ECO:0000256" key="10">
    <source>
        <dbReference type="HAMAP-Rule" id="MF_02078"/>
    </source>
</evidence>
<feature type="transmembrane region" description="Helical" evidence="10">
    <location>
        <begin position="384"/>
        <end position="404"/>
    </location>
</feature>
<dbReference type="GO" id="GO:0015648">
    <property type="term" value="F:lipid-linked peptidoglycan transporter activity"/>
    <property type="evidence" value="ECO:0007669"/>
    <property type="project" value="UniProtKB-UniRule"/>
</dbReference>
<feature type="transmembrane region" description="Helical" evidence="10">
    <location>
        <begin position="416"/>
        <end position="435"/>
    </location>
</feature>
<keyword evidence="5 10" id="KW-0573">Peptidoglycan synthesis</keyword>
<dbReference type="GO" id="GO:0005886">
    <property type="term" value="C:plasma membrane"/>
    <property type="evidence" value="ECO:0007669"/>
    <property type="project" value="UniProtKB-SubCell"/>
</dbReference>
<feature type="transmembrane region" description="Helical" evidence="10">
    <location>
        <begin position="441"/>
        <end position="462"/>
    </location>
</feature>
<organism evidence="12 13">
    <name type="scientific">Neisseria macacae ATCC 33926</name>
    <dbReference type="NCBI Taxonomy" id="997348"/>
    <lineage>
        <taxon>Bacteria</taxon>
        <taxon>Pseudomonadati</taxon>
        <taxon>Pseudomonadota</taxon>
        <taxon>Betaproteobacteria</taxon>
        <taxon>Neisseriales</taxon>
        <taxon>Neisseriaceae</taxon>
        <taxon>Neisseria</taxon>
    </lineage>
</organism>
<evidence type="ECO:0000313" key="12">
    <source>
        <dbReference type="EMBL" id="EGQ78418.1"/>
    </source>
</evidence>
<gene>
    <name evidence="12" type="primary">mviN</name>
    <name evidence="10" type="synonym">murJ</name>
    <name evidence="12" type="ORF">HMPREF9418_0214</name>
</gene>
<proteinExistence type="inferred from homology"/>
<dbReference type="GO" id="GO:0034204">
    <property type="term" value="P:lipid translocation"/>
    <property type="evidence" value="ECO:0007669"/>
    <property type="project" value="TreeGrafter"/>
</dbReference>
<keyword evidence="3 10" id="KW-0812">Transmembrane</keyword>
<comment type="caution">
    <text evidence="12">The sequence shown here is derived from an EMBL/GenBank/DDBJ whole genome shotgun (WGS) entry which is preliminary data.</text>
</comment>
<evidence type="ECO:0000256" key="3">
    <source>
        <dbReference type="ARBA" id="ARBA00022692"/>
    </source>
</evidence>
<feature type="transmembrane region" description="Helical" evidence="10">
    <location>
        <begin position="267"/>
        <end position="287"/>
    </location>
</feature>
<feature type="transmembrane region" description="Helical" evidence="10">
    <location>
        <begin position="123"/>
        <end position="147"/>
    </location>
</feature>
<dbReference type="GO" id="GO:0009252">
    <property type="term" value="P:peptidoglycan biosynthetic process"/>
    <property type="evidence" value="ECO:0007669"/>
    <property type="project" value="UniProtKB-UniRule"/>
</dbReference>
<name>A0AA36ULR8_9NEIS</name>
<comment type="function">
    <text evidence="8 10 11">Involved in peptidoglycan biosynthesis. Transports lipid-linked peptidoglycan precursors from the inner to the outer leaflet of the cytoplasmic membrane.</text>
</comment>
<evidence type="ECO:0000256" key="1">
    <source>
        <dbReference type="ARBA" id="ARBA00004651"/>
    </source>
</evidence>
<reference evidence="12 13" key="1">
    <citation type="submission" date="2011-05" db="EMBL/GenBank/DDBJ databases">
        <authorList>
            <person name="Muzny D."/>
            <person name="Qin X."/>
            <person name="Deng J."/>
            <person name="Jiang H."/>
            <person name="Liu Y."/>
            <person name="Qu J."/>
            <person name="Song X.-Z."/>
            <person name="Zhang L."/>
            <person name="Thornton R."/>
            <person name="Coyle M."/>
            <person name="Francisco L."/>
            <person name="Jackson L."/>
            <person name="Javaid M."/>
            <person name="Korchina V."/>
            <person name="Kovar C."/>
            <person name="Mata R."/>
            <person name="Mathew T."/>
            <person name="Ngo R."/>
            <person name="Nguyen L."/>
            <person name="Nguyen N."/>
            <person name="Okwuonu G."/>
            <person name="Ongeri F."/>
            <person name="Pham C."/>
            <person name="Simmons D."/>
            <person name="Wilczek-Boney K."/>
            <person name="Hale W."/>
            <person name="Jakkamsetti A."/>
            <person name="Pham P."/>
            <person name="Ruth R."/>
            <person name="San Lucas F."/>
            <person name="Warren J."/>
            <person name="Zhang J."/>
            <person name="Zhao Z."/>
            <person name="Zhou C."/>
            <person name="Zhu D."/>
            <person name="Lee S."/>
            <person name="Bess C."/>
            <person name="Blankenburg K."/>
            <person name="Forbes L."/>
            <person name="Fu Q."/>
            <person name="Gubbala S."/>
            <person name="Hirani K."/>
            <person name="Jayaseelan J.C."/>
            <person name="Lara F."/>
            <person name="Munidasa M."/>
            <person name="Palculict T."/>
            <person name="Patil S."/>
            <person name="Pu L.-L."/>
            <person name="Saada N."/>
            <person name="Tang L."/>
            <person name="Weissenberger G."/>
            <person name="Zhu Y."/>
            <person name="Hemphill L."/>
            <person name="Shang Y."/>
            <person name="Youmans B."/>
            <person name="Ayvaz T."/>
            <person name="Ross M."/>
            <person name="Santibanez J."/>
            <person name="Aqrawi P."/>
            <person name="Gross S."/>
            <person name="Joshi V."/>
            <person name="Fowler G."/>
            <person name="Nazareth L."/>
            <person name="Reid J."/>
            <person name="Worley K."/>
            <person name="Petrosino J."/>
            <person name="Highlander S."/>
            <person name="Gibbs R."/>
        </authorList>
    </citation>
    <scope>NUCLEOTIDE SEQUENCE [LARGE SCALE GENOMIC DNA]</scope>
    <source>
        <strain evidence="12 13">ATCC 33926</strain>
    </source>
</reference>
<dbReference type="InterPro" id="IPR004268">
    <property type="entry name" value="MurJ"/>
</dbReference>
<feature type="transmembrane region" description="Helical" evidence="10">
    <location>
        <begin position="167"/>
        <end position="187"/>
    </location>
</feature>
<evidence type="ECO:0000256" key="4">
    <source>
        <dbReference type="ARBA" id="ARBA00022960"/>
    </source>
</evidence>
<comment type="similarity">
    <text evidence="9 10 11">Belongs to the MurJ/MviN family.</text>
</comment>
<dbReference type="PANTHER" id="PTHR47019:SF1">
    <property type="entry name" value="LIPID II FLIPPASE MURJ"/>
    <property type="match status" value="1"/>
</dbReference>
<feature type="transmembrane region" description="Helical" evidence="10">
    <location>
        <begin position="482"/>
        <end position="500"/>
    </location>
</feature>
<dbReference type="PRINTS" id="PR01806">
    <property type="entry name" value="VIRFACTRMVIN"/>
</dbReference>
<keyword evidence="7 10" id="KW-0472">Membrane</keyword>
<dbReference type="Pfam" id="PF03023">
    <property type="entry name" value="MurJ"/>
    <property type="match status" value="1"/>
</dbReference>
<dbReference type="HAMAP" id="MF_02078">
    <property type="entry name" value="MurJ_MviN"/>
    <property type="match status" value="1"/>
</dbReference>
<comment type="subcellular location">
    <subcellularLocation>
        <location evidence="10">Cell inner membrane</location>
        <topology evidence="10">Multi-pass membrane protein</topology>
    </subcellularLocation>
    <subcellularLocation>
        <location evidence="1">Cell membrane</location>
        <topology evidence="1">Multi-pass membrane protein</topology>
    </subcellularLocation>
</comment>
<keyword evidence="10 11" id="KW-0961">Cell wall biogenesis/degradation</keyword>
<evidence type="ECO:0000256" key="7">
    <source>
        <dbReference type="ARBA" id="ARBA00023136"/>
    </source>
</evidence>
<keyword evidence="4 10" id="KW-0133">Cell shape</keyword>
<dbReference type="GO" id="GO:0008360">
    <property type="term" value="P:regulation of cell shape"/>
    <property type="evidence" value="ECO:0007669"/>
    <property type="project" value="UniProtKB-UniRule"/>
</dbReference>
<feature type="transmembrane region" description="Helical" evidence="10">
    <location>
        <begin position="307"/>
        <end position="325"/>
    </location>
</feature>
<evidence type="ECO:0000256" key="2">
    <source>
        <dbReference type="ARBA" id="ARBA00022475"/>
    </source>
</evidence>
<dbReference type="PANTHER" id="PTHR47019">
    <property type="entry name" value="LIPID II FLIPPASE MURJ"/>
    <property type="match status" value="1"/>
</dbReference>